<dbReference type="EMBL" id="JRFS01000002">
    <property type="protein sequence ID" value="PWE84988.1"/>
    <property type="molecule type" value="Genomic_DNA"/>
</dbReference>
<dbReference type="AlphaFoldDB" id="A0A2U2EKG3"/>
<reference evidence="1 3" key="1">
    <citation type="submission" date="2014-09" db="EMBL/GenBank/DDBJ databases">
        <title>Butyrate-producing bacteria isolated from human gut.</title>
        <authorList>
            <person name="Zhang Q."/>
            <person name="Zhao L."/>
        </authorList>
    </citation>
    <scope>NUCLEOTIDE SEQUENCE [LARGE SCALE GENOMIC DNA]</scope>
    <source>
        <strain evidence="1 3">R22</strain>
    </source>
</reference>
<sequence length="263" mass="29436">MSFKKEILTIAVCCTIIFVGCGKKADENAEISKASELTTESVKNKVTKDIFENSETEENTIQETSIPDAYIPVLDGVYSLINDFDGNNNAENPYDLTGIDELIYPADNPKDCLNTVGYELKDINNDDTDELFIADKDNIYAIYTVKNDKAVLVTEGWIRNRNYLLNDNTIFNEGSGGAINNMFGTYRLNSGATELEPLDIYYSDFIDESNQTVGWFYSKGSDEYNDGSLTGMTLDDATKLCDEYLAEKADLNLIYLINYIPSN</sequence>
<name>A0A2U2EKG3_9FIRM</name>
<comment type="caution">
    <text evidence="1">The sequence shown here is derived from an EMBL/GenBank/DDBJ whole genome shotgun (WGS) entry which is preliminary data.</text>
</comment>
<organism evidence="1 3">
    <name type="scientific">Agathobacter rectalis</name>
    <dbReference type="NCBI Taxonomy" id="39491"/>
    <lineage>
        <taxon>Bacteria</taxon>
        <taxon>Bacillati</taxon>
        <taxon>Bacillota</taxon>
        <taxon>Clostridia</taxon>
        <taxon>Lachnospirales</taxon>
        <taxon>Lachnospiraceae</taxon>
        <taxon>Agathobacter</taxon>
    </lineage>
</organism>
<reference evidence="2 4" key="2">
    <citation type="submission" date="2018-08" db="EMBL/GenBank/DDBJ databases">
        <title>A genome reference for cultivated species of the human gut microbiota.</title>
        <authorList>
            <person name="Zou Y."/>
            <person name="Xue W."/>
            <person name="Luo G."/>
        </authorList>
    </citation>
    <scope>NUCLEOTIDE SEQUENCE [LARGE SCALE GENOMIC DNA]</scope>
    <source>
        <strain evidence="2 4">AM16-11</strain>
    </source>
</reference>
<evidence type="ECO:0000313" key="2">
    <source>
        <dbReference type="EMBL" id="RHI25596.1"/>
    </source>
</evidence>
<gene>
    <name evidence="2" type="ORF">DW172_02580</name>
    <name evidence="1" type="ORF">LD38_02620</name>
</gene>
<dbReference type="PROSITE" id="PS51257">
    <property type="entry name" value="PROKAR_LIPOPROTEIN"/>
    <property type="match status" value="1"/>
</dbReference>
<dbReference type="Proteomes" id="UP000245905">
    <property type="component" value="Unassembled WGS sequence"/>
</dbReference>
<evidence type="ECO:0000313" key="4">
    <source>
        <dbReference type="Proteomes" id="UP000285865"/>
    </source>
</evidence>
<dbReference type="RefSeq" id="WP_109257226.1">
    <property type="nucleotide sequence ID" value="NZ_JRFS01000002.1"/>
</dbReference>
<evidence type="ECO:0000313" key="1">
    <source>
        <dbReference type="EMBL" id="PWE84988.1"/>
    </source>
</evidence>
<protein>
    <recommendedName>
        <fullName evidence="5">Lipoprotein</fullName>
    </recommendedName>
</protein>
<proteinExistence type="predicted"/>
<accession>A0A2U2EKG3</accession>
<evidence type="ECO:0000313" key="3">
    <source>
        <dbReference type="Proteomes" id="UP000245905"/>
    </source>
</evidence>
<dbReference type="EMBL" id="QRKN01000001">
    <property type="protein sequence ID" value="RHI25596.1"/>
    <property type="molecule type" value="Genomic_DNA"/>
</dbReference>
<evidence type="ECO:0008006" key="5">
    <source>
        <dbReference type="Google" id="ProtNLM"/>
    </source>
</evidence>
<dbReference type="Proteomes" id="UP000285865">
    <property type="component" value="Unassembled WGS sequence"/>
</dbReference>